<feature type="domain" description="Antirepressor protein ant N-terminal" evidence="4">
    <location>
        <begin position="130"/>
        <end position="244"/>
    </location>
</feature>
<evidence type="ECO:0000313" key="5">
    <source>
        <dbReference type="EMBL" id="OPX46338.1"/>
    </source>
</evidence>
<reference evidence="5 6" key="1">
    <citation type="submission" date="2017-03" db="EMBL/GenBank/DDBJ databases">
        <title>Genome sequence of Clostridium hungatei DSM 14427.</title>
        <authorList>
            <person name="Poehlein A."/>
            <person name="Daniel R."/>
        </authorList>
    </citation>
    <scope>NUCLEOTIDE SEQUENCE [LARGE SCALE GENOMIC DNA]</scope>
    <source>
        <strain evidence="5 6">DSM 14427</strain>
    </source>
</reference>
<dbReference type="Pfam" id="PF02452">
    <property type="entry name" value="PemK_toxin"/>
    <property type="match status" value="1"/>
</dbReference>
<name>A0A1V4SR18_RUMHU</name>
<keyword evidence="2" id="KW-1277">Toxin-antitoxin system</keyword>
<evidence type="ECO:0000256" key="2">
    <source>
        <dbReference type="ARBA" id="ARBA00022649"/>
    </source>
</evidence>
<dbReference type="InterPro" id="IPR003477">
    <property type="entry name" value="PemK-like"/>
</dbReference>
<dbReference type="AlphaFoldDB" id="A0A1V4SR18"/>
<proteinExistence type="inferred from homology"/>
<sequence>MHNKIRRSDIFYADLNPYIGSEQGGVRPVLILQNDIGNKYSSTVIVAAITSQIDKTKLPTHVKVDGYGLREGSLICLEQLRTIDKCRLREYKGHLDNEQMARVESAINISLGMQQNQKEGQAVSDLMVKQVEFNGDILLAVKDNETNKIHVAVYYVCRGLGLSDGQMKNERVRIQDDIVLSKGGRKIILPTNGGSQEALCIEIDYLPLWLAKINANIIQDKAVQDKLIEYQLEAKDVLATAFLGQTQPQFNIPQTLPEALRLAADLAEENAKLLPKANSFDTFINSEGNLTIEETAKTLNIKGIGRNKLFQVLAIEKILFKKGDSYEAYQNYINSGYFIHKQNPIKKGDVIEQRTQVFVTPKGLDWLSKKMKERSYMA</sequence>
<dbReference type="Pfam" id="PF03374">
    <property type="entry name" value="ANT"/>
    <property type="match status" value="1"/>
</dbReference>
<dbReference type="SUPFAM" id="SSF50118">
    <property type="entry name" value="Cell growth inhibitor/plasmid maintenance toxic component"/>
    <property type="match status" value="1"/>
</dbReference>
<dbReference type="GO" id="GO:0016787">
    <property type="term" value="F:hydrolase activity"/>
    <property type="evidence" value="ECO:0007669"/>
    <property type="project" value="UniProtKB-KW"/>
</dbReference>
<dbReference type="OrthoDB" id="9812611at2"/>
<dbReference type="InterPro" id="IPR005039">
    <property type="entry name" value="Ant_C"/>
</dbReference>
<evidence type="ECO:0000256" key="1">
    <source>
        <dbReference type="ARBA" id="ARBA00007521"/>
    </source>
</evidence>
<dbReference type="EC" id="3.1.-.-" evidence="5"/>
<keyword evidence="5" id="KW-0378">Hydrolase</keyword>
<feature type="domain" description="Antirepressor protein C-terminal" evidence="3">
    <location>
        <begin position="268"/>
        <end position="373"/>
    </location>
</feature>
<comment type="similarity">
    <text evidence="1">Belongs to the PemK/MazF family.</text>
</comment>
<evidence type="ECO:0000259" key="3">
    <source>
        <dbReference type="Pfam" id="PF03374"/>
    </source>
</evidence>
<dbReference type="Proteomes" id="UP000191554">
    <property type="component" value="Unassembled WGS sequence"/>
</dbReference>
<dbReference type="InterPro" id="IPR011067">
    <property type="entry name" value="Plasmid_toxin/cell-grow_inhib"/>
</dbReference>
<dbReference type="GO" id="GO:0016075">
    <property type="term" value="P:rRNA catabolic process"/>
    <property type="evidence" value="ECO:0007669"/>
    <property type="project" value="TreeGrafter"/>
</dbReference>
<comment type="caution">
    <text evidence="5">The sequence shown here is derived from an EMBL/GenBank/DDBJ whole genome shotgun (WGS) entry which is preliminary data.</text>
</comment>
<dbReference type="PANTHER" id="PTHR33988:SF2">
    <property type="entry name" value="ENDORIBONUCLEASE MAZF"/>
    <property type="match status" value="1"/>
</dbReference>
<accession>A0A1V4SR18</accession>
<gene>
    <name evidence="5" type="primary">ndoA_1</name>
    <name evidence="5" type="ORF">CLHUN_01540</name>
</gene>
<evidence type="ECO:0000259" key="4">
    <source>
        <dbReference type="Pfam" id="PF10547"/>
    </source>
</evidence>
<keyword evidence="6" id="KW-1185">Reference proteome</keyword>
<protein>
    <submittedName>
        <fullName evidence="5">mRNA interferase endoA</fullName>
        <ecNumber evidence="5">3.1.-.-</ecNumber>
    </submittedName>
</protein>
<dbReference type="EMBL" id="MZGX01000001">
    <property type="protein sequence ID" value="OPX46338.1"/>
    <property type="molecule type" value="Genomic_DNA"/>
</dbReference>
<dbReference type="PANTHER" id="PTHR33988">
    <property type="entry name" value="ENDORIBONUCLEASE MAZF-RELATED"/>
    <property type="match status" value="1"/>
</dbReference>
<organism evidence="5 6">
    <name type="scientific">Ruminiclostridium hungatei</name>
    <name type="common">Clostridium hungatei</name>
    <dbReference type="NCBI Taxonomy" id="48256"/>
    <lineage>
        <taxon>Bacteria</taxon>
        <taxon>Bacillati</taxon>
        <taxon>Bacillota</taxon>
        <taxon>Clostridia</taxon>
        <taxon>Eubacteriales</taxon>
        <taxon>Oscillospiraceae</taxon>
        <taxon>Ruminiclostridium</taxon>
    </lineage>
</organism>
<dbReference type="GO" id="GO:0003677">
    <property type="term" value="F:DNA binding"/>
    <property type="evidence" value="ECO:0007669"/>
    <property type="project" value="InterPro"/>
</dbReference>
<dbReference type="Pfam" id="PF10547">
    <property type="entry name" value="P22_AR_N"/>
    <property type="match status" value="1"/>
</dbReference>
<dbReference type="InterPro" id="IPR018875">
    <property type="entry name" value="Antirepressor_Ant_N"/>
</dbReference>
<evidence type="ECO:0000313" key="6">
    <source>
        <dbReference type="Proteomes" id="UP000191554"/>
    </source>
</evidence>
<dbReference type="STRING" id="48256.CLHUN_01540"/>
<dbReference type="GO" id="GO:0004521">
    <property type="term" value="F:RNA endonuclease activity"/>
    <property type="evidence" value="ECO:0007669"/>
    <property type="project" value="TreeGrafter"/>
</dbReference>
<dbReference type="Gene3D" id="2.30.30.110">
    <property type="match status" value="1"/>
</dbReference>
<dbReference type="GO" id="GO:0006402">
    <property type="term" value="P:mRNA catabolic process"/>
    <property type="evidence" value="ECO:0007669"/>
    <property type="project" value="TreeGrafter"/>
</dbReference>